<dbReference type="CDD" id="cd01821">
    <property type="entry name" value="Rhamnogalacturan_acetylesterase_like"/>
    <property type="match status" value="1"/>
</dbReference>
<accession>A0A4Q4QYI6</accession>
<dbReference type="Gene3D" id="3.40.50.1110">
    <property type="entry name" value="SGNH hydrolase"/>
    <property type="match status" value="1"/>
</dbReference>
<evidence type="ECO:0000256" key="1">
    <source>
        <dbReference type="ARBA" id="ARBA00008668"/>
    </source>
</evidence>
<proteinExistence type="inferred from homology"/>
<evidence type="ECO:0000313" key="5">
    <source>
        <dbReference type="EMBL" id="RYO48855.1"/>
    </source>
</evidence>
<dbReference type="InterPro" id="IPR036514">
    <property type="entry name" value="SGNH_hydro_sf"/>
</dbReference>
<feature type="chain" id="PRO_5020508839" description="SGNH hydrolase-type esterase domain-containing protein" evidence="3">
    <location>
        <begin position="17"/>
        <end position="251"/>
    </location>
</feature>
<comment type="caution">
    <text evidence="5">The sequence shown here is derived from an EMBL/GenBank/DDBJ whole genome shotgun (WGS) entry which is preliminary data.</text>
</comment>
<reference evidence="6" key="1">
    <citation type="journal article" date="2019" name="bioRxiv">
        <title>Genomics, evolutionary history and diagnostics of the Alternaria alternata species group including apple and Asian pear pathotypes.</title>
        <authorList>
            <person name="Armitage A.D."/>
            <person name="Cockerton H.M."/>
            <person name="Sreenivasaprasad S."/>
            <person name="Woodhall J.W."/>
            <person name="Lane C.R."/>
            <person name="Harrison R.J."/>
            <person name="Clarkson J.P."/>
        </authorList>
    </citation>
    <scope>NUCLEOTIDE SEQUENCE [LARGE SCALE GENOMIC DNA]</scope>
    <source>
        <strain evidence="6">RGR 97.0016</strain>
    </source>
</reference>
<organism evidence="5 6">
    <name type="scientific">Alternaria arborescens</name>
    <dbReference type="NCBI Taxonomy" id="156630"/>
    <lineage>
        <taxon>Eukaryota</taxon>
        <taxon>Fungi</taxon>
        <taxon>Dikarya</taxon>
        <taxon>Ascomycota</taxon>
        <taxon>Pezizomycotina</taxon>
        <taxon>Dothideomycetes</taxon>
        <taxon>Pleosporomycetidae</taxon>
        <taxon>Pleosporales</taxon>
        <taxon>Pleosporineae</taxon>
        <taxon>Pleosporaceae</taxon>
        <taxon>Alternaria</taxon>
        <taxon>Alternaria sect. Alternaria</taxon>
    </lineage>
</organism>
<sequence>MKSLLPLTTFAALVAAAPKILICSDSTTANYATDSVLQGWGYYLHDYLSISVSNLAVNGRSTRSYINEGLWANLLSQTNVGDYVLIEMGHNDDVDPTTDTKDRGTLAGIGDQTVVVTTSQGTQETVHTFGWYLHKMIADVKAKKGVPIISGMVPRNYWKSNTLQADWPFADYAKQVATAAGVQYIEHTKYSVAKWQAMGPTKAKTFYPNDNTHTNPAGAIVNADAFLQAVNCEKNVVLKQYENAKGKSITC</sequence>
<evidence type="ECO:0000256" key="3">
    <source>
        <dbReference type="SAM" id="SignalP"/>
    </source>
</evidence>
<dbReference type="EMBL" id="PEJP01000047">
    <property type="protein sequence ID" value="RYO48855.1"/>
    <property type="molecule type" value="Genomic_DNA"/>
</dbReference>
<evidence type="ECO:0000259" key="4">
    <source>
        <dbReference type="Pfam" id="PF13472"/>
    </source>
</evidence>
<keyword evidence="6" id="KW-1185">Reference proteome</keyword>
<dbReference type="InterPro" id="IPR037459">
    <property type="entry name" value="RhgT-like"/>
</dbReference>
<dbReference type="PANTHER" id="PTHR43695">
    <property type="entry name" value="PUTATIVE (AFU_ORTHOLOGUE AFUA_2G17250)-RELATED"/>
    <property type="match status" value="1"/>
</dbReference>
<dbReference type="AlphaFoldDB" id="A0A4Q4QYI6"/>
<dbReference type="GO" id="GO:0016787">
    <property type="term" value="F:hydrolase activity"/>
    <property type="evidence" value="ECO:0007669"/>
    <property type="project" value="UniProtKB-KW"/>
</dbReference>
<dbReference type="SUPFAM" id="SSF52266">
    <property type="entry name" value="SGNH hydrolase"/>
    <property type="match status" value="1"/>
</dbReference>
<comment type="similarity">
    <text evidence="1">Belongs to the 'GDSL' lipolytic enzyme family.</text>
</comment>
<name>A0A4Q4QYI6_9PLEO</name>
<evidence type="ECO:0000313" key="6">
    <source>
        <dbReference type="Proteomes" id="UP000293823"/>
    </source>
</evidence>
<feature type="signal peptide" evidence="3">
    <location>
        <begin position="1"/>
        <end position="16"/>
    </location>
</feature>
<keyword evidence="2" id="KW-0378">Hydrolase</keyword>
<gene>
    <name evidence="5" type="ORF">AA0113_g9819</name>
</gene>
<dbReference type="OrthoDB" id="5041285at2759"/>
<feature type="domain" description="SGNH hydrolase-type esterase" evidence="4">
    <location>
        <begin position="25"/>
        <end position="218"/>
    </location>
</feature>
<keyword evidence="3" id="KW-0732">Signal</keyword>
<dbReference type="Pfam" id="PF13472">
    <property type="entry name" value="Lipase_GDSL_2"/>
    <property type="match status" value="1"/>
</dbReference>
<dbReference type="Proteomes" id="UP000293823">
    <property type="component" value="Unassembled WGS sequence"/>
</dbReference>
<evidence type="ECO:0000256" key="2">
    <source>
        <dbReference type="ARBA" id="ARBA00022801"/>
    </source>
</evidence>
<protein>
    <recommendedName>
        <fullName evidence="4">SGNH hydrolase-type esterase domain-containing protein</fullName>
    </recommendedName>
</protein>
<dbReference type="InterPro" id="IPR013830">
    <property type="entry name" value="SGNH_hydro"/>
</dbReference>
<dbReference type="PANTHER" id="PTHR43695:SF1">
    <property type="entry name" value="RHAMNOGALACTURONAN ACETYLESTERASE"/>
    <property type="match status" value="1"/>
</dbReference>